<keyword evidence="6" id="KW-1185">Reference proteome</keyword>
<dbReference type="GO" id="GO:0009253">
    <property type="term" value="P:peptidoglycan catabolic process"/>
    <property type="evidence" value="ECO:0007669"/>
    <property type="project" value="InterPro"/>
</dbReference>
<dbReference type="Proteomes" id="UP000054837">
    <property type="component" value="Unassembled WGS sequence"/>
</dbReference>
<evidence type="ECO:0000259" key="4">
    <source>
        <dbReference type="SMART" id="SM00701"/>
    </source>
</evidence>
<feature type="signal peptide" evidence="3">
    <location>
        <begin position="1"/>
        <end position="29"/>
    </location>
</feature>
<comment type="similarity">
    <text evidence="1">Belongs to the N-acetylmuramoyl-L-alanine amidase 2 family.</text>
</comment>
<dbReference type="GO" id="GO:0008270">
    <property type="term" value="F:zinc ion binding"/>
    <property type="evidence" value="ECO:0007669"/>
    <property type="project" value="InterPro"/>
</dbReference>
<organism evidence="5 6">
    <name type="scientific">Serinicoccus chungangensis</name>
    <dbReference type="NCBI Taxonomy" id="767452"/>
    <lineage>
        <taxon>Bacteria</taxon>
        <taxon>Bacillati</taxon>
        <taxon>Actinomycetota</taxon>
        <taxon>Actinomycetes</taxon>
        <taxon>Micrococcales</taxon>
        <taxon>Ornithinimicrobiaceae</taxon>
        <taxon>Serinicoccus</taxon>
    </lineage>
</organism>
<dbReference type="InterPro" id="IPR002502">
    <property type="entry name" value="Amidase_domain"/>
</dbReference>
<evidence type="ECO:0000313" key="5">
    <source>
        <dbReference type="EMBL" id="KUG52457.1"/>
    </source>
</evidence>
<feature type="chain" id="PRO_5006944020" description="Peptidoglycan recognition protein family domain-containing protein" evidence="3">
    <location>
        <begin position="30"/>
        <end position="665"/>
    </location>
</feature>
<feature type="region of interest" description="Disordered" evidence="2">
    <location>
        <begin position="32"/>
        <end position="57"/>
    </location>
</feature>
<feature type="domain" description="Peptidoglycan recognition protein family" evidence="4">
    <location>
        <begin position="175"/>
        <end position="321"/>
    </location>
</feature>
<keyword evidence="3" id="KW-0732">Signal</keyword>
<dbReference type="InterPro" id="IPR007253">
    <property type="entry name" value="Cell_wall-bd_2"/>
</dbReference>
<dbReference type="RefSeq" id="WP_058891993.1">
    <property type="nucleotide sequence ID" value="NZ_LQBL01000030.1"/>
</dbReference>
<dbReference type="Pfam" id="PF04122">
    <property type="entry name" value="CW_binding_2"/>
    <property type="match status" value="3"/>
</dbReference>
<reference evidence="5 6" key="1">
    <citation type="submission" date="2015-12" db="EMBL/GenBank/DDBJ databases">
        <title>Serinicoccus chungangenesis strain CD08_5 genome sequencing and assembly.</title>
        <authorList>
            <person name="Chander A.M."/>
            <person name="Kaur G."/>
            <person name="Nair G.R."/>
            <person name="Dhawan D.K."/>
            <person name="Kochhar R.K."/>
            <person name="Mayilraj S."/>
            <person name="Bhadada S.K."/>
        </authorList>
    </citation>
    <scope>NUCLEOTIDE SEQUENCE [LARGE SCALE GENOMIC DNA]</scope>
    <source>
        <strain evidence="5 6">CD08_5</strain>
    </source>
</reference>
<dbReference type="Pfam" id="PF01510">
    <property type="entry name" value="Amidase_2"/>
    <property type="match status" value="1"/>
</dbReference>
<protein>
    <recommendedName>
        <fullName evidence="4">Peptidoglycan recognition protein family domain-containing protein</fullName>
    </recommendedName>
</protein>
<dbReference type="InterPro" id="IPR036505">
    <property type="entry name" value="Amidase/PGRP_sf"/>
</dbReference>
<dbReference type="STRING" id="767452.AVL62_14070"/>
<evidence type="ECO:0000256" key="1">
    <source>
        <dbReference type="ARBA" id="ARBA00007553"/>
    </source>
</evidence>
<dbReference type="InterPro" id="IPR006619">
    <property type="entry name" value="PGRP_domain_met/bac"/>
</dbReference>
<dbReference type="SMART" id="SM00701">
    <property type="entry name" value="PGRP"/>
    <property type="match status" value="1"/>
</dbReference>
<name>A0A0W8I3H8_9MICO</name>
<dbReference type="OrthoDB" id="514320at2"/>
<dbReference type="Gene3D" id="3.40.50.12090">
    <property type="match status" value="1"/>
</dbReference>
<dbReference type="PANTHER" id="PTHR11022:SF41">
    <property type="entry name" value="PEPTIDOGLYCAN-RECOGNITION PROTEIN LC-RELATED"/>
    <property type="match status" value="1"/>
</dbReference>
<proteinExistence type="inferred from homology"/>
<dbReference type="EMBL" id="LQBL01000030">
    <property type="protein sequence ID" value="KUG52457.1"/>
    <property type="molecule type" value="Genomic_DNA"/>
</dbReference>
<accession>A0A0W8I3H8</accession>
<dbReference type="PANTHER" id="PTHR11022">
    <property type="entry name" value="PEPTIDOGLYCAN RECOGNITION PROTEIN"/>
    <property type="match status" value="1"/>
</dbReference>
<dbReference type="Gene3D" id="3.40.80.10">
    <property type="entry name" value="Peptidoglycan recognition protein-like"/>
    <property type="match status" value="1"/>
</dbReference>
<evidence type="ECO:0000256" key="2">
    <source>
        <dbReference type="SAM" id="MobiDB-lite"/>
    </source>
</evidence>
<evidence type="ECO:0000256" key="3">
    <source>
        <dbReference type="SAM" id="SignalP"/>
    </source>
</evidence>
<evidence type="ECO:0000313" key="6">
    <source>
        <dbReference type="Proteomes" id="UP000054837"/>
    </source>
</evidence>
<gene>
    <name evidence="5" type="ORF">AVL62_14070</name>
</gene>
<dbReference type="AlphaFoldDB" id="A0A0W8I3H8"/>
<comment type="caution">
    <text evidence="5">The sequence shown here is derived from an EMBL/GenBank/DDBJ whole genome shotgun (WGS) entry which is preliminary data.</text>
</comment>
<dbReference type="SUPFAM" id="SSF55846">
    <property type="entry name" value="N-acetylmuramoyl-L-alanine amidase-like"/>
    <property type="match status" value="1"/>
</dbReference>
<dbReference type="CDD" id="cd06583">
    <property type="entry name" value="PGRP"/>
    <property type="match status" value="1"/>
</dbReference>
<dbReference type="GO" id="GO:0008745">
    <property type="term" value="F:N-acetylmuramoyl-L-alanine amidase activity"/>
    <property type="evidence" value="ECO:0007669"/>
    <property type="project" value="InterPro"/>
</dbReference>
<dbReference type="InterPro" id="IPR015510">
    <property type="entry name" value="PGRP"/>
</dbReference>
<sequence length="665" mass="69935">MPSARRFVLSALTAMALVVPGVGVDVALAADPSGDPEHRSVALDPVPQATSGEGSDVLRGTLDVDEQAVTVVGVRWSGPQEGGARMRVEQDGAWGEWTSLEDGLATGPEEGEGAEEAEGDWGTEGTVLLDADRVQVELSGATEDARIESWTTHVTEQDAATVAELPVPDAEPDGLVVARRKDWAQGMDLIPSAGPIRPSAKMGITLHHTATDAYYSAEAVPAMLRAVYRYHAHTLDWRDVGYNAIVDRYGRVWEGRSGGLENNVQGAHSYGMNYDWFGLSSLGNHEISPVPQAELAGLARTAGWVLNLHGADVGQQKRYTNAYLGWTRTLSTLHGHRDVYATSCPGWQMYQMLGALRTMVAAEQRLERTAVQRIGGSTRYDVAAGLAHEGAAYGVDTAYVTQGPEIADALGVGPVASKGHAAVLLTRPDAVPPSTMDVLEDMGALEVVLVGGTQAVTPAVGRAFEAQGYAVRRVSGTDRYDTAVQLSYEQEWHSGTVYLASGSNLTDALGGGAAAAHVEAPMLLTRTTNLPPVTAARLAELAPQRVVVLGGTGAVAESVVRQAQQLLPGASIERIGGGNRYQTSALIAMDAFEHSTTAVLAAGDAPVDAMAGTQLAADRSAPLLLVRKGCRTSSVDEVYDALDIRLSRLAGGSGVLSWEAGSTTC</sequence>